<sequence length="447" mass="48845">MSLTDREQGAASTPATPPAGGRRGGTTVADVIRAVTTGSLPVRITGYDGSAVGPADAGITLSIRNERGLSYLLTAPGDLGMARAYVSGDLALSGVHPGDPYAALTVLKDDMPLRLPSVAEGLALVRGLGWERLLPPPPPPQEAQPRWKRVMNGLRHSRSRDSTVISHHYDVSNAFYEKVLGPSMTYTCAVFRSPEDTLEEAQRAKYDLVANKLALRPGMKLLDVGCGWGGMVRHAAREYGVKALGVTLSRAQAQWAQAAIEREGLSELAEVRHLDYRDAPREQFDAVSSIGLTEHIGVRNYPAYFRALRERLRPGGRLLNHCITRADNRAPHRSGAFIDRYVFPDGELAGPGRLIGEIHDAGLEVHHEENLRQHYALTLAGWCRNLVEHWDFCVGEVGPGTARVWGLYMAGSRMGFERNGIQLHQVLATRNGPDGETTYPLRPDWTS</sequence>
<dbReference type="OrthoDB" id="9782855at2"/>
<gene>
    <name evidence="7" type="ORF">GA0070564_101437</name>
</gene>
<dbReference type="GO" id="GO:0008168">
    <property type="term" value="F:methyltransferase activity"/>
    <property type="evidence" value="ECO:0007669"/>
    <property type="project" value="UniProtKB-KW"/>
</dbReference>
<keyword evidence="4" id="KW-0949">S-adenosyl-L-methionine</keyword>
<dbReference type="InterPro" id="IPR029063">
    <property type="entry name" value="SAM-dependent_MTases_sf"/>
</dbReference>
<evidence type="ECO:0000256" key="5">
    <source>
        <dbReference type="ARBA" id="ARBA00023098"/>
    </source>
</evidence>
<dbReference type="PIRSF" id="PIRSF003085">
    <property type="entry name" value="CMAS"/>
    <property type="match status" value="1"/>
</dbReference>
<dbReference type="InterPro" id="IPR003333">
    <property type="entry name" value="CMAS"/>
</dbReference>
<evidence type="ECO:0000256" key="3">
    <source>
        <dbReference type="ARBA" id="ARBA00022679"/>
    </source>
</evidence>
<dbReference type="CDD" id="cd02440">
    <property type="entry name" value="AdoMet_MTases"/>
    <property type="match status" value="1"/>
</dbReference>
<evidence type="ECO:0000313" key="8">
    <source>
        <dbReference type="Proteomes" id="UP000199504"/>
    </source>
</evidence>
<proteinExistence type="inferred from homology"/>
<protein>
    <submittedName>
        <fullName evidence="7">Cyclopropane-fatty-acyl-phospholipid synthase</fullName>
    </submittedName>
</protein>
<evidence type="ECO:0000256" key="4">
    <source>
        <dbReference type="ARBA" id="ARBA00022691"/>
    </source>
</evidence>
<keyword evidence="2" id="KW-0489">Methyltransferase</keyword>
<feature type="compositionally biased region" description="Low complexity" evidence="6">
    <location>
        <begin position="9"/>
        <end position="20"/>
    </location>
</feature>
<organism evidence="7 8">
    <name type="scientific">Micromonospora mirobrigensis</name>
    <dbReference type="NCBI Taxonomy" id="262898"/>
    <lineage>
        <taxon>Bacteria</taxon>
        <taxon>Bacillati</taxon>
        <taxon>Actinomycetota</taxon>
        <taxon>Actinomycetes</taxon>
        <taxon>Micromonosporales</taxon>
        <taxon>Micromonosporaceae</taxon>
        <taxon>Micromonospora</taxon>
    </lineage>
</organism>
<dbReference type="InterPro" id="IPR050723">
    <property type="entry name" value="CFA/CMAS"/>
</dbReference>
<dbReference type="SUPFAM" id="SSF53335">
    <property type="entry name" value="S-adenosyl-L-methionine-dependent methyltransferases"/>
    <property type="match status" value="1"/>
</dbReference>
<dbReference type="Pfam" id="PF02353">
    <property type="entry name" value="CMAS"/>
    <property type="match status" value="1"/>
</dbReference>
<dbReference type="STRING" id="262898.GA0070564_101437"/>
<reference evidence="8" key="1">
    <citation type="submission" date="2016-06" db="EMBL/GenBank/DDBJ databases">
        <authorList>
            <person name="Varghese N."/>
            <person name="Submissions Spin"/>
        </authorList>
    </citation>
    <scope>NUCLEOTIDE SEQUENCE [LARGE SCALE GENOMIC DNA]</scope>
    <source>
        <strain evidence="8">DSM 44830</strain>
    </source>
</reference>
<dbReference type="PANTHER" id="PTHR43667:SF1">
    <property type="entry name" value="CYCLOPROPANE-FATTY-ACYL-PHOSPHOLIPID SYNTHASE"/>
    <property type="match status" value="1"/>
</dbReference>
<feature type="region of interest" description="Disordered" evidence="6">
    <location>
        <begin position="1"/>
        <end position="25"/>
    </location>
</feature>
<comment type="similarity">
    <text evidence="1">Belongs to the CFA/CMAS family.</text>
</comment>
<keyword evidence="3" id="KW-0808">Transferase</keyword>
<dbReference type="PANTHER" id="PTHR43667">
    <property type="entry name" value="CYCLOPROPANE-FATTY-ACYL-PHOSPHOLIPID SYNTHASE"/>
    <property type="match status" value="1"/>
</dbReference>
<dbReference type="RefSeq" id="WP_091601674.1">
    <property type="nucleotide sequence ID" value="NZ_FMCX01000001.1"/>
</dbReference>
<dbReference type="GO" id="GO:0008610">
    <property type="term" value="P:lipid biosynthetic process"/>
    <property type="evidence" value="ECO:0007669"/>
    <property type="project" value="InterPro"/>
</dbReference>
<name>A0A1C4UFC1_9ACTN</name>
<dbReference type="EMBL" id="FMCX01000001">
    <property type="protein sequence ID" value="SCE70388.1"/>
    <property type="molecule type" value="Genomic_DNA"/>
</dbReference>
<evidence type="ECO:0000256" key="6">
    <source>
        <dbReference type="SAM" id="MobiDB-lite"/>
    </source>
</evidence>
<keyword evidence="8" id="KW-1185">Reference proteome</keyword>
<evidence type="ECO:0000256" key="2">
    <source>
        <dbReference type="ARBA" id="ARBA00022603"/>
    </source>
</evidence>
<accession>A0A1C4UFC1</accession>
<evidence type="ECO:0000256" key="1">
    <source>
        <dbReference type="ARBA" id="ARBA00010815"/>
    </source>
</evidence>
<dbReference type="GO" id="GO:0032259">
    <property type="term" value="P:methylation"/>
    <property type="evidence" value="ECO:0007669"/>
    <property type="project" value="UniProtKB-KW"/>
</dbReference>
<evidence type="ECO:0000313" key="7">
    <source>
        <dbReference type="EMBL" id="SCE70388.1"/>
    </source>
</evidence>
<keyword evidence="5" id="KW-0443">Lipid metabolism</keyword>
<dbReference type="Proteomes" id="UP000199504">
    <property type="component" value="Unassembled WGS sequence"/>
</dbReference>
<dbReference type="Gene3D" id="3.40.50.150">
    <property type="entry name" value="Vaccinia Virus protein VP39"/>
    <property type="match status" value="1"/>
</dbReference>
<dbReference type="AlphaFoldDB" id="A0A1C4UFC1"/>